<evidence type="ECO:0000313" key="2">
    <source>
        <dbReference type="EMBL" id="ASP48766.1"/>
    </source>
</evidence>
<gene>
    <name evidence="2" type="ORF">B5D82_13925</name>
</gene>
<sequence length="137" mass="15479">MKNRLNWLLVIMIYLSVNGQVFAKAVHVCTEMAYTASALSSANTTINIHEHHQPIEPRKDNHQINEEHNTARPKAMDNCHCVDCDCVQNITGQANSSLLQDNSFANFFPVISINVVKLNRNFISLPYTNPYKPPITI</sequence>
<dbReference type="KEGG" id="cber:B5D82_13925"/>
<feature type="signal peptide" evidence="1">
    <location>
        <begin position="1"/>
        <end position="23"/>
    </location>
</feature>
<reference evidence="2 3" key="1">
    <citation type="submission" date="2017-08" db="EMBL/GenBank/DDBJ databases">
        <title>Complete genome of Colwellia sp. NB097-1, a psychrophile bacterium ioslated from Bering Sea.</title>
        <authorList>
            <person name="Chen X."/>
        </authorList>
    </citation>
    <scope>NUCLEOTIDE SEQUENCE [LARGE SCALE GENOMIC DNA]</scope>
    <source>
        <strain evidence="2 3">NB097-1</strain>
    </source>
</reference>
<dbReference type="Proteomes" id="UP000202259">
    <property type="component" value="Chromosome"/>
</dbReference>
<protein>
    <submittedName>
        <fullName evidence="2">Uncharacterized protein</fullName>
    </submittedName>
</protein>
<dbReference type="EMBL" id="CP020465">
    <property type="protein sequence ID" value="ASP48766.1"/>
    <property type="molecule type" value="Genomic_DNA"/>
</dbReference>
<name>A0A222GA50_9GAMM</name>
<keyword evidence="3" id="KW-1185">Reference proteome</keyword>
<proteinExistence type="predicted"/>
<evidence type="ECO:0000313" key="3">
    <source>
        <dbReference type="Proteomes" id="UP000202259"/>
    </source>
</evidence>
<organism evidence="2 3">
    <name type="scientific">Cognaticolwellia beringensis</name>
    <dbReference type="NCBI Taxonomy" id="1967665"/>
    <lineage>
        <taxon>Bacteria</taxon>
        <taxon>Pseudomonadati</taxon>
        <taxon>Pseudomonadota</taxon>
        <taxon>Gammaproteobacteria</taxon>
        <taxon>Alteromonadales</taxon>
        <taxon>Colwelliaceae</taxon>
        <taxon>Cognaticolwellia</taxon>
    </lineage>
</organism>
<feature type="chain" id="PRO_5013256844" evidence="1">
    <location>
        <begin position="24"/>
        <end position="137"/>
    </location>
</feature>
<keyword evidence="1" id="KW-0732">Signal</keyword>
<accession>A0A222GA50</accession>
<dbReference type="AlphaFoldDB" id="A0A222GA50"/>
<evidence type="ECO:0000256" key="1">
    <source>
        <dbReference type="SAM" id="SignalP"/>
    </source>
</evidence>
<dbReference type="OrthoDB" id="6226364at2"/>
<dbReference type="RefSeq" id="WP_081152353.1">
    <property type="nucleotide sequence ID" value="NZ_CP020465.1"/>
</dbReference>